<keyword evidence="3" id="KW-1185">Reference proteome</keyword>
<comment type="caution">
    <text evidence="2">The sequence shown here is derived from an EMBL/GenBank/DDBJ whole genome shotgun (WGS) entry which is preliminary data.</text>
</comment>
<accession>A0ABV1BX24</accession>
<dbReference type="Proteomes" id="UP001442364">
    <property type="component" value="Unassembled WGS sequence"/>
</dbReference>
<dbReference type="EMBL" id="JBBMER010000007">
    <property type="protein sequence ID" value="MEQ2380297.1"/>
    <property type="molecule type" value="Genomic_DNA"/>
</dbReference>
<organism evidence="2 3">
    <name type="scientific">[Lactobacillus] rogosae</name>
    <dbReference type="NCBI Taxonomy" id="706562"/>
    <lineage>
        <taxon>Bacteria</taxon>
        <taxon>Bacillati</taxon>
        <taxon>Bacillota</taxon>
        <taxon>Clostridia</taxon>
        <taxon>Lachnospirales</taxon>
        <taxon>Lachnospiraceae</taxon>
        <taxon>Lachnospira</taxon>
    </lineage>
</organism>
<evidence type="ECO:0000313" key="2">
    <source>
        <dbReference type="EMBL" id="MEQ2380297.1"/>
    </source>
</evidence>
<reference evidence="2 3" key="1">
    <citation type="submission" date="2024-03" db="EMBL/GenBank/DDBJ databases">
        <title>Human intestinal bacterial collection.</title>
        <authorList>
            <person name="Pauvert C."/>
            <person name="Hitch T.C.A."/>
            <person name="Clavel T."/>
        </authorList>
    </citation>
    <scope>NUCLEOTIDE SEQUENCE [LARGE SCALE GENOMIC DNA]</scope>
    <source>
        <strain evidence="2 3">CLA-AA-H255</strain>
    </source>
</reference>
<proteinExistence type="predicted"/>
<feature type="domain" description="SipL SPOCS" evidence="1">
    <location>
        <begin position="190"/>
        <end position="271"/>
    </location>
</feature>
<sequence>MNLKHENIHEYVIKCTNTTQITLDDDFNVMDSKPDIDLIVKEWGMAVVNGVRVNQDKAQIDGTLVFAIMYTGSSENDKRFIPVRMDGSLNFLENVNLSCDATGLDVNCKAQLEDLTIKSINSRKISVKAIVALTVTCEEIKNISISTGIEDGDCNAELLLKDFEYVQADVNMKDNLRIKETVSVPNGKADIGSLVWDDVDVRNVNTRMTEDGLSVSGELNVFIMYIADDEAGQVQWYETSTPFTGIIDVSGANPDGISYVGYNVISKNVEVRPDYDGNNRDVAVELVLDMDIKSYEECSRNAMWDMYIPGFDVDIKQETQQLKKLIIRNNNKCRVSGNVKVEDYINLMQIVNATANVQIDSYECIPEGIEIMGAVIVNIFYITSDDNSPMGSINSVIPFTTVVELKEYNKNLIEYTIRPSIEQLQASMNSSAQIEVKAVIALDTICFEPFNINVIDECECNKRENVDYSALPSMVGYISDGKCTVWDIAKKYDTTGDLMREENSTIQRLVDSDIIPAGTKLLLVRKAMV</sequence>
<evidence type="ECO:0000259" key="1">
    <source>
        <dbReference type="Pfam" id="PF12673"/>
    </source>
</evidence>
<protein>
    <submittedName>
        <fullName evidence="2">DUF3794 domain-containing protein</fullName>
    </submittedName>
</protein>
<feature type="domain" description="SipL SPOCS" evidence="1">
    <location>
        <begin position="35"/>
        <end position="118"/>
    </location>
</feature>
<gene>
    <name evidence="2" type="ORF">WMO14_10430</name>
</gene>
<feature type="domain" description="SipL SPOCS" evidence="1">
    <location>
        <begin position="348"/>
        <end position="428"/>
    </location>
</feature>
<dbReference type="RefSeq" id="WP_055176890.1">
    <property type="nucleotide sequence ID" value="NZ_DAWCMB010000376.1"/>
</dbReference>
<evidence type="ECO:0000313" key="3">
    <source>
        <dbReference type="Proteomes" id="UP001442364"/>
    </source>
</evidence>
<name>A0ABV1BX24_9FIRM</name>
<dbReference type="InterPro" id="IPR024300">
    <property type="entry name" value="SipL_SPOCS_dom"/>
</dbReference>
<dbReference type="Pfam" id="PF12673">
    <property type="entry name" value="SipL"/>
    <property type="match status" value="3"/>
</dbReference>